<evidence type="ECO:0000313" key="4">
    <source>
        <dbReference type="Proteomes" id="UP001193389"/>
    </source>
</evidence>
<accession>A0A5K7SGL2</accession>
<dbReference type="RefSeq" id="WP_318348703.1">
    <property type="nucleotide sequence ID" value="NZ_AP018694.1"/>
</dbReference>
<dbReference type="KEGG" id="anf:AQPE_4761"/>
<protein>
    <submittedName>
        <fullName evidence="3">N-acetylmannosaminyltransferase</fullName>
    </submittedName>
</protein>
<dbReference type="Proteomes" id="UP001193389">
    <property type="component" value="Chromosome"/>
</dbReference>
<sequence>MKIDFLGIPVDAITMSETVSLVDETISQNKKINHVVINAGKVVSMQKDKKLFESVVSCDVINADGQSIVWAARFLGKKIPERVAGIDLMQQLVHLSYEKGYKCFFFGAKEEVIKKVVTIYTEKYGSRLIAGYRNGYFTKNEEPEVARQIADSGAQLLFVAITSPRKENFLYEYRDVLSNVNFTMGVGGTFDVIAGFTKRAPYWMQNIGLEWFYRFIQEPRRMWYRYLVGNSKFTWAVLKEKVKG</sequence>
<dbReference type="PANTHER" id="PTHR34136">
    <property type="match status" value="1"/>
</dbReference>
<organism evidence="3 4">
    <name type="scientific">Aquipluma nitroreducens</name>
    <dbReference type="NCBI Taxonomy" id="2010828"/>
    <lineage>
        <taxon>Bacteria</taxon>
        <taxon>Pseudomonadati</taxon>
        <taxon>Bacteroidota</taxon>
        <taxon>Bacteroidia</taxon>
        <taxon>Marinilabiliales</taxon>
        <taxon>Prolixibacteraceae</taxon>
        <taxon>Aquipluma</taxon>
    </lineage>
</organism>
<gene>
    <name evidence="3" type="ORF">AQPE_4761</name>
</gene>
<dbReference type="EMBL" id="AP018694">
    <property type="protein sequence ID" value="BBE20567.1"/>
    <property type="molecule type" value="Genomic_DNA"/>
</dbReference>
<dbReference type="PANTHER" id="PTHR34136:SF1">
    <property type="entry name" value="UDP-N-ACETYL-D-MANNOSAMINURONIC ACID TRANSFERASE"/>
    <property type="match status" value="1"/>
</dbReference>
<evidence type="ECO:0000256" key="2">
    <source>
        <dbReference type="ARBA" id="ARBA00022679"/>
    </source>
</evidence>
<keyword evidence="1" id="KW-0328">Glycosyltransferase</keyword>
<name>A0A5K7SGL2_9BACT</name>
<dbReference type="AlphaFoldDB" id="A0A5K7SGL2"/>
<keyword evidence="2" id="KW-0808">Transferase</keyword>
<proteinExistence type="predicted"/>
<dbReference type="Pfam" id="PF03808">
    <property type="entry name" value="Glyco_tran_WecG"/>
    <property type="match status" value="1"/>
</dbReference>
<keyword evidence="4" id="KW-1185">Reference proteome</keyword>
<dbReference type="InterPro" id="IPR004629">
    <property type="entry name" value="WecG_TagA_CpsF"/>
</dbReference>
<dbReference type="GO" id="GO:0016758">
    <property type="term" value="F:hexosyltransferase activity"/>
    <property type="evidence" value="ECO:0007669"/>
    <property type="project" value="TreeGrafter"/>
</dbReference>
<dbReference type="NCBIfam" id="TIGR00696">
    <property type="entry name" value="wecG_tagA_cpsF"/>
    <property type="match status" value="1"/>
</dbReference>
<dbReference type="CDD" id="cd06533">
    <property type="entry name" value="Glyco_transf_WecG_TagA"/>
    <property type="match status" value="1"/>
</dbReference>
<evidence type="ECO:0000313" key="3">
    <source>
        <dbReference type="EMBL" id="BBE20567.1"/>
    </source>
</evidence>
<reference evidence="3" key="1">
    <citation type="journal article" date="2020" name="Int. J. Syst. Evol. Microbiol.">
        <title>Aquipluma nitroreducens gen. nov. sp. nov., a novel facultatively anaerobic bacterium isolated from a freshwater lake.</title>
        <authorList>
            <person name="Watanabe M."/>
            <person name="Kojima H."/>
            <person name="Fukui M."/>
        </authorList>
    </citation>
    <scope>NUCLEOTIDE SEQUENCE</scope>
    <source>
        <strain evidence="3">MeG22</strain>
    </source>
</reference>
<evidence type="ECO:0000256" key="1">
    <source>
        <dbReference type="ARBA" id="ARBA00022676"/>
    </source>
</evidence>